<evidence type="ECO:0000259" key="3">
    <source>
        <dbReference type="Pfam" id="PF05532"/>
    </source>
</evidence>
<dbReference type="EMBL" id="JACHXF010000008">
    <property type="protein sequence ID" value="MBB3096312.1"/>
    <property type="molecule type" value="Genomic_DNA"/>
</dbReference>
<feature type="domain" description="CsbD-like" evidence="3">
    <location>
        <begin position="5"/>
        <end position="57"/>
    </location>
</feature>
<comment type="similarity">
    <text evidence="1">Belongs to the UPF0337 (CsbD) family.</text>
</comment>
<dbReference type="Gene3D" id="1.10.1470.10">
    <property type="entry name" value="YjbJ"/>
    <property type="match status" value="1"/>
</dbReference>
<organism evidence="4 5">
    <name type="scientific">Actinoplanes campanulatus</name>
    <dbReference type="NCBI Taxonomy" id="113559"/>
    <lineage>
        <taxon>Bacteria</taxon>
        <taxon>Bacillati</taxon>
        <taxon>Actinomycetota</taxon>
        <taxon>Actinomycetes</taxon>
        <taxon>Micromonosporales</taxon>
        <taxon>Micromonosporaceae</taxon>
        <taxon>Actinoplanes</taxon>
    </lineage>
</organism>
<keyword evidence="5" id="KW-1185">Reference proteome</keyword>
<gene>
    <name evidence="4" type="ORF">FHR83_003982</name>
</gene>
<dbReference type="Proteomes" id="UP000590749">
    <property type="component" value="Unassembled WGS sequence"/>
</dbReference>
<evidence type="ECO:0000256" key="1">
    <source>
        <dbReference type="ARBA" id="ARBA00009129"/>
    </source>
</evidence>
<dbReference type="AlphaFoldDB" id="A0A7W5FFG0"/>
<feature type="compositionally biased region" description="Basic and acidic residues" evidence="2">
    <location>
        <begin position="1"/>
        <end position="11"/>
    </location>
</feature>
<dbReference type="InterPro" id="IPR008462">
    <property type="entry name" value="CsbD"/>
</dbReference>
<dbReference type="Pfam" id="PF05532">
    <property type="entry name" value="CsbD"/>
    <property type="match status" value="1"/>
</dbReference>
<accession>A0A7W5FFG0</accession>
<dbReference type="InterPro" id="IPR036629">
    <property type="entry name" value="YjbJ_sf"/>
</dbReference>
<evidence type="ECO:0000313" key="5">
    <source>
        <dbReference type="Proteomes" id="UP000590749"/>
    </source>
</evidence>
<reference evidence="4 5" key="1">
    <citation type="submission" date="2020-08" db="EMBL/GenBank/DDBJ databases">
        <title>Genomic Encyclopedia of Type Strains, Phase III (KMG-III): the genomes of soil and plant-associated and newly described type strains.</title>
        <authorList>
            <person name="Whitman W."/>
        </authorList>
    </citation>
    <scope>NUCLEOTIDE SEQUENCE [LARGE SCALE GENOMIC DNA]</scope>
    <source>
        <strain evidence="4 5">CECT 3287</strain>
    </source>
</reference>
<evidence type="ECO:0000256" key="2">
    <source>
        <dbReference type="SAM" id="MobiDB-lite"/>
    </source>
</evidence>
<feature type="compositionally biased region" description="Basic and acidic residues" evidence="2">
    <location>
        <begin position="26"/>
        <end position="39"/>
    </location>
</feature>
<sequence>MGLDDKIENKTQEAAGKAKQNVGEATDDKDLQAEGKGDQRSSNLKQAGEKIKDAFKK</sequence>
<comment type="caution">
    <text evidence="4">The sequence shown here is derived from an EMBL/GenBank/DDBJ whole genome shotgun (WGS) entry which is preliminary data.</text>
</comment>
<name>A0A7W5FFG0_9ACTN</name>
<dbReference type="RefSeq" id="WP_183221777.1">
    <property type="nucleotide sequence ID" value="NZ_BMPW01000007.1"/>
</dbReference>
<proteinExistence type="inferred from homology"/>
<feature type="region of interest" description="Disordered" evidence="2">
    <location>
        <begin position="1"/>
        <end position="57"/>
    </location>
</feature>
<feature type="compositionally biased region" description="Basic and acidic residues" evidence="2">
    <location>
        <begin position="47"/>
        <end position="57"/>
    </location>
</feature>
<evidence type="ECO:0000313" key="4">
    <source>
        <dbReference type="EMBL" id="MBB3096312.1"/>
    </source>
</evidence>
<protein>
    <submittedName>
        <fullName evidence="4">Uncharacterized protein YjbJ (UPF0337 family)</fullName>
    </submittedName>
</protein>
<dbReference type="SUPFAM" id="SSF69047">
    <property type="entry name" value="Hypothetical protein YjbJ"/>
    <property type="match status" value="1"/>
</dbReference>